<gene>
    <name evidence="1" type="ORF">BN159_3546</name>
</gene>
<keyword evidence="2" id="KW-1185">Reference proteome</keyword>
<proteinExistence type="predicted"/>
<dbReference type="HOGENOM" id="CLU_679555_0_0_11"/>
<dbReference type="AntiFam" id="ANF00152">
    <property type="entry name" value="Shadow ORF (opposite nadB1)"/>
</dbReference>
<dbReference type="KEGG" id="sdv:BN159_3546"/>
<dbReference type="EMBL" id="HE971709">
    <property type="protein sequence ID" value="CCK27925.1"/>
    <property type="molecule type" value="Genomic_DNA"/>
</dbReference>
<name>K4R4D4_STRDJ</name>
<dbReference type="AlphaFoldDB" id="K4R4D4"/>
<sequence length="405" mass="42481">MHRHTGDLTGGVQTGNHGRVVGEHLTLDVRRDAAHRVVRGGLDRDRVRVRLDTEVGPGELGDVGQLGVQLLRREVGQVQVDVVALGTAAAALADLRVDGARDDVTGGEVLHDRRVLLHEALAVLVAQDAALTAGALRQQDAHAPDAGRVELEELHVLQRQTPAVDGGLAVTGEGVRVRRHLEELAAAAGGVDHGLRLEDVDLTGGQLVRHHAGRLPDAVDLGDQLVQDVELVEELHALLDAVLVQRLEDHVAGAVRGVAGPADRGLAVVTAVTAEAALVDGAVRGAVERQAHLLQVEDRVDGLLRQDLRGVLVDQVVTALDRVEGVPLPVVLLHVGQRRGHAALRGARVGAGGVELGQHGGAAALRRLDRGAHAGAARADDDCVVLVDLHQVFLSPVPSGCSGRR</sequence>
<dbReference type="Proteomes" id="UP000008043">
    <property type="component" value="Chromosome"/>
</dbReference>
<accession>K4R4D4</accession>
<protein>
    <submittedName>
        <fullName evidence="1">Uncharacterized protein</fullName>
    </submittedName>
</protein>
<dbReference type="STRING" id="1214101.BN159_3546"/>
<organism evidence="1 2">
    <name type="scientific">Streptomyces davaonensis (strain DSM 101723 / JCM 4913 / KCC S-0913 / 768)</name>
    <dbReference type="NCBI Taxonomy" id="1214101"/>
    <lineage>
        <taxon>Bacteria</taxon>
        <taxon>Bacillati</taxon>
        <taxon>Actinomycetota</taxon>
        <taxon>Actinomycetes</taxon>
        <taxon>Kitasatosporales</taxon>
        <taxon>Streptomycetaceae</taxon>
        <taxon>Streptomyces</taxon>
    </lineage>
</organism>
<evidence type="ECO:0000313" key="2">
    <source>
        <dbReference type="Proteomes" id="UP000008043"/>
    </source>
</evidence>
<reference evidence="1 2" key="1">
    <citation type="journal article" date="2012" name="J. Bacteriol.">
        <title>Genome sequence of the bacterium Streptomyces davawensis JCM 4913 and heterologous production of the unique antibiotic roseoflavin.</title>
        <authorList>
            <person name="Jankowitsch F."/>
            <person name="Schwarz J."/>
            <person name="Ruckert C."/>
            <person name="Gust B."/>
            <person name="Szczepanowski R."/>
            <person name="Blom J."/>
            <person name="Pelzer S."/>
            <person name="Kalinowski J."/>
            <person name="Mack M."/>
        </authorList>
    </citation>
    <scope>NUCLEOTIDE SEQUENCE [LARGE SCALE GENOMIC DNA]</scope>
    <source>
        <strain evidence="2">DSM 101723 / JCM 4913 / KCC S-0913 / 768</strain>
    </source>
</reference>
<evidence type="ECO:0000313" key="1">
    <source>
        <dbReference type="EMBL" id="CCK27925.1"/>
    </source>
</evidence>